<dbReference type="RefSeq" id="WP_147914619.1">
    <property type="nucleotide sequence ID" value="NZ_JBHUEJ010000010.1"/>
</dbReference>
<protein>
    <submittedName>
        <fullName evidence="1">Uncharacterized protein</fullName>
    </submittedName>
</protein>
<accession>A0ABW4KRT7</accession>
<organism evidence="1 2">
    <name type="scientific">Ottowia flava</name>
    <dbReference type="NCBI Taxonomy" id="2675430"/>
    <lineage>
        <taxon>Bacteria</taxon>
        <taxon>Pseudomonadati</taxon>
        <taxon>Pseudomonadota</taxon>
        <taxon>Betaproteobacteria</taxon>
        <taxon>Burkholderiales</taxon>
        <taxon>Comamonadaceae</taxon>
        <taxon>Ottowia</taxon>
    </lineage>
</organism>
<dbReference type="Proteomes" id="UP001597304">
    <property type="component" value="Unassembled WGS sequence"/>
</dbReference>
<evidence type="ECO:0000313" key="1">
    <source>
        <dbReference type="EMBL" id="MFD1709812.1"/>
    </source>
</evidence>
<reference evidence="2" key="1">
    <citation type="journal article" date="2019" name="Int. J. Syst. Evol. Microbiol.">
        <title>The Global Catalogue of Microorganisms (GCM) 10K type strain sequencing project: providing services to taxonomists for standard genome sequencing and annotation.</title>
        <authorList>
            <consortium name="The Broad Institute Genomics Platform"/>
            <consortium name="The Broad Institute Genome Sequencing Center for Infectious Disease"/>
            <person name="Wu L."/>
            <person name="Ma J."/>
        </authorList>
    </citation>
    <scope>NUCLEOTIDE SEQUENCE [LARGE SCALE GENOMIC DNA]</scope>
    <source>
        <strain evidence="2">LMG 29247</strain>
    </source>
</reference>
<sequence>MHNTIKPATTFHRDTPLRVRKILEQARVQGTVLRLFYGDQNGRDWGEENDVCGYVGRSTGSIRVPLLLEPLRDDDVLISAPGGAPILDHCIVRIVHALTGHELWRRRNYRVPILYIKSGKDTFDVERQEQDKPCEAIARFPTYEAAAGYQAFIQGFTARPDQWRTLREYRREIELEQEAEEA</sequence>
<comment type="caution">
    <text evidence="1">The sequence shown here is derived from an EMBL/GenBank/DDBJ whole genome shotgun (WGS) entry which is preliminary data.</text>
</comment>
<evidence type="ECO:0000313" key="2">
    <source>
        <dbReference type="Proteomes" id="UP001597304"/>
    </source>
</evidence>
<keyword evidence="2" id="KW-1185">Reference proteome</keyword>
<gene>
    <name evidence="1" type="ORF">ACFSF0_04290</name>
</gene>
<dbReference type="EMBL" id="JBHUEJ010000010">
    <property type="protein sequence ID" value="MFD1709812.1"/>
    <property type="molecule type" value="Genomic_DNA"/>
</dbReference>
<name>A0ABW4KRT7_9BURK</name>
<proteinExistence type="predicted"/>